<evidence type="ECO:0000313" key="1">
    <source>
        <dbReference type="EMBL" id="PNG99039.1"/>
    </source>
</evidence>
<dbReference type="AlphaFoldDB" id="A0A2J7ZFN8"/>
<dbReference type="GO" id="GO:0005786">
    <property type="term" value="C:signal recognition particle, endoplasmic reticulum targeting"/>
    <property type="evidence" value="ECO:0007669"/>
    <property type="project" value="TreeGrafter"/>
</dbReference>
<dbReference type="GO" id="GO:0006614">
    <property type="term" value="P:SRP-dependent cotranslational protein targeting to membrane"/>
    <property type="evidence" value="ECO:0007669"/>
    <property type="project" value="InterPro"/>
</dbReference>
<name>A0A2J7ZFN8_9CHLO</name>
<feature type="non-terminal residue" evidence="1">
    <location>
        <position position="92"/>
    </location>
</feature>
<dbReference type="Proteomes" id="UP000236333">
    <property type="component" value="Unassembled WGS sequence"/>
</dbReference>
<gene>
    <name evidence="1" type="ORF">TSOC_015190</name>
</gene>
<dbReference type="InterPro" id="IPR026270">
    <property type="entry name" value="SRP72"/>
</dbReference>
<dbReference type="Pfam" id="PF12895">
    <property type="entry name" value="ANAPC3"/>
    <property type="match status" value="1"/>
</dbReference>
<organism evidence="1 2">
    <name type="scientific">Tetrabaena socialis</name>
    <dbReference type="NCBI Taxonomy" id="47790"/>
    <lineage>
        <taxon>Eukaryota</taxon>
        <taxon>Viridiplantae</taxon>
        <taxon>Chlorophyta</taxon>
        <taxon>core chlorophytes</taxon>
        <taxon>Chlorophyceae</taxon>
        <taxon>CS clade</taxon>
        <taxon>Chlamydomonadales</taxon>
        <taxon>Tetrabaenaceae</taxon>
        <taxon>Tetrabaena</taxon>
    </lineage>
</organism>
<keyword evidence="2" id="KW-1185">Reference proteome</keyword>
<dbReference type="EMBL" id="PGGS01004406">
    <property type="protein sequence ID" value="PNG99039.1"/>
    <property type="molecule type" value="Genomic_DNA"/>
</dbReference>
<protein>
    <submittedName>
        <fullName evidence="1">Signal recognition particle</fullName>
    </submittedName>
</protein>
<dbReference type="Gene3D" id="1.25.40.10">
    <property type="entry name" value="Tetratricopeptide repeat domain"/>
    <property type="match status" value="1"/>
</dbReference>
<dbReference type="PANTHER" id="PTHR14094:SF9">
    <property type="entry name" value="SIGNAL RECOGNITION PARTICLE SUBUNIT SRP72"/>
    <property type="match status" value="1"/>
</dbReference>
<comment type="caution">
    <text evidence="1">The sequence shown here is derived from an EMBL/GenBank/DDBJ whole genome shotgun (WGS) entry which is preliminary data.</text>
</comment>
<dbReference type="SUPFAM" id="SSF48452">
    <property type="entry name" value="TPR-like"/>
    <property type="match status" value="1"/>
</dbReference>
<dbReference type="OrthoDB" id="5421607at2759"/>
<dbReference type="InterPro" id="IPR011990">
    <property type="entry name" value="TPR-like_helical_dom_sf"/>
</dbReference>
<proteinExistence type="predicted"/>
<dbReference type="PANTHER" id="PTHR14094">
    <property type="entry name" value="SIGNAL RECOGNITION PARTICLE 72"/>
    <property type="match status" value="1"/>
</dbReference>
<reference evidence="1 2" key="1">
    <citation type="journal article" date="2017" name="Mol. Biol. Evol.">
        <title>The 4-celled Tetrabaena socialis nuclear genome reveals the essential components for genetic control of cell number at the origin of multicellularity in the volvocine lineage.</title>
        <authorList>
            <person name="Featherston J."/>
            <person name="Arakaki Y."/>
            <person name="Hanschen E.R."/>
            <person name="Ferris P.J."/>
            <person name="Michod R.E."/>
            <person name="Olson B.J.S.C."/>
            <person name="Nozaki H."/>
            <person name="Durand P.M."/>
        </authorList>
    </citation>
    <scope>NUCLEOTIDE SEQUENCE [LARGE SCALE GENOMIC DNA]</scope>
    <source>
        <strain evidence="1 2">NIES-571</strain>
    </source>
</reference>
<dbReference type="GO" id="GO:0008312">
    <property type="term" value="F:7S RNA binding"/>
    <property type="evidence" value="ECO:0007669"/>
    <property type="project" value="TreeGrafter"/>
</dbReference>
<evidence type="ECO:0000313" key="2">
    <source>
        <dbReference type="Proteomes" id="UP000236333"/>
    </source>
</evidence>
<accession>A0A2J7ZFN8</accession>
<dbReference type="GO" id="GO:0043022">
    <property type="term" value="F:ribosome binding"/>
    <property type="evidence" value="ECO:0007669"/>
    <property type="project" value="TreeGrafter"/>
</dbReference>
<sequence>MAAEATPIEQAFEKLNTHIKNQQHKKALKACDEVLALAPGDEDALRCLAVAHMQLSEFQQALAVLNRPALAGAQLGFEKAYCLYRLGQIDEV</sequence>